<dbReference type="GO" id="GO:0051607">
    <property type="term" value="P:defense response to virus"/>
    <property type="evidence" value="ECO:0007669"/>
    <property type="project" value="UniProtKB-KW"/>
</dbReference>
<protein>
    <recommendedName>
        <fullName evidence="8">Reverse transcriptase domain-containing protein</fullName>
    </recommendedName>
</protein>
<feature type="domain" description="Reverse transcriptase" evidence="8">
    <location>
        <begin position="51"/>
        <end position="261"/>
    </location>
</feature>
<keyword evidence="1" id="KW-0808">Transferase</keyword>
<evidence type="ECO:0000256" key="3">
    <source>
        <dbReference type="ARBA" id="ARBA00022723"/>
    </source>
</evidence>
<dbReference type="GO" id="GO:0003723">
    <property type="term" value="F:RNA binding"/>
    <property type="evidence" value="ECO:0007669"/>
    <property type="project" value="InterPro"/>
</dbReference>
<dbReference type="Pfam" id="PF00078">
    <property type="entry name" value="RVT_1"/>
    <property type="match status" value="1"/>
</dbReference>
<reference evidence="9" key="1">
    <citation type="journal article" date="2014" name="Front. Microbiol.">
        <title>High frequency of phylogenetically diverse reductive dehalogenase-homologous genes in deep subseafloor sedimentary metagenomes.</title>
        <authorList>
            <person name="Kawai M."/>
            <person name="Futagami T."/>
            <person name="Toyoda A."/>
            <person name="Takaki Y."/>
            <person name="Nishi S."/>
            <person name="Hori S."/>
            <person name="Arai W."/>
            <person name="Tsubouchi T."/>
            <person name="Morono Y."/>
            <person name="Uchiyama I."/>
            <person name="Ito T."/>
            <person name="Fujiyama A."/>
            <person name="Inagaki F."/>
            <person name="Takami H."/>
        </authorList>
    </citation>
    <scope>NUCLEOTIDE SEQUENCE</scope>
    <source>
        <strain evidence="9">Expedition CK06-06</strain>
    </source>
</reference>
<sequence length="337" mass="39420">MNKEKIIKFINRNVTDQTIKSKYFSYIENCYAKNIPIIFNLDHLQIILGIKNEIILSILFSDKYYREFTIPKRNGKLRKIDSPYPVLLMIQRWILDNILSTIVLNSAATGFIKNKSIKDNAFVHIGKKCLLKMDIKDFFPSISLNRIICIFINLGYPHKISYFLAKLCCKDNCLPQGAPTSPYISNIIAKRLDIRLKALSKKCNLEYTRYADDIAFSGDYISSKYIKFVYKIITDEGFIPNYEKTKLVIGNGKKIITGLSISNDKLTIPRKKKRELRKSAYYILLNGLEKYSQIIKKYDPIFLERLIGKYTFWKFIEPDNEYVKNTLIKLQDYSRKL</sequence>
<dbReference type="InterPro" id="IPR000123">
    <property type="entry name" value="Reverse_transcriptase_msDNA"/>
</dbReference>
<dbReference type="PANTHER" id="PTHR34047">
    <property type="entry name" value="NUCLEAR INTRON MATURASE 1, MITOCHONDRIAL-RELATED"/>
    <property type="match status" value="1"/>
</dbReference>
<evidence type="ECO:0000313" key="9">
    <source>
        <dbReference type="EMBL" id="GAG64692.1"/>
    </source>
</evidence>
<dbReference type="PANTHER" id="PTHR34047:SF7">
    <property type="entry name" value="RNA-DIRECTED DNA POLYMERASE"/>
    <property type="match status" value="1"/>
</dbReference>
<dbReference type="InterPro" id="IPR043502">
    <property type="entry name" value="DNA/RNA_pol_sf"/>
</dbReference>
<evidence type="ECO:0000259" key="8">
    <source>
        <dbReference type="PROSITE" id="PS50878"/>
    </source>
</evidence>
<evidence type="ECO:0000256" key="7">
    <source>
        <dbReference type="ARBA" id="ARBA00048173"/>
    </source>
</evidence>
<evidence type="ECO:0000256" key="5">
    <source>
        <dbReference type="ARBA" id="ARBA00023118"/>
    </source>
</evidence>
<organism evidence="9">
    <name type="scientific">marine sediment metagenome</name>
    <dbReference type="NCBI Taxonomy" id="412755"/>
    <lineage>
        <taxon>unclassified sequences</taxon>
        <taxon>metagenomes</taxon>
        <taxon>ecological metagenomes</taxon>
    </lineage>
</organism>
<comment type="similarity">
    <text evidence="6">Belongs to the bacterial reverse transcriptase family.</text>
</comment>
<dbReference type="InterPro" id="IPR051083">
    <property type="entry name" value="GrpII_Intron_Splice-Mob/Def"/>
</dbReference>
<keyword evidence="2" id="KW-0548">Nucleotidyltransferase</keyword>
<evidence type="ECO:0000256" key="6">
    <source>
        <dbReference type="ARBA" id="ARBA00034120"/>
    </source>
</evidence>
<name>X1A3E1_9ZZZZ</name>
<gene>
    <name evidence="9" type="ORF">S01H4_17791</name>
</gene>
<dbReference type="GO" id="GO:0046872">
    <property type="term" value="F:metal ion binding"/>
    <property type="evidence" value="ECO:0007669"/>
    <property type="project" value="UniProtKB-KW"/>
</dbReference>
<dbReference type="EMBL" id="BART01007857">
    <property type="protein sequence ID" value="GAG64692.1"/>
    <property type="molecule type" value="Genomic_DNA"/>
</dbReference>
<keyword evidence="4" id="KW-0460">Magnesium</keyword>
<dbReference type="GO" id="GO:0003964">
    <property type="term" value="F:RNA-directed DNA polymerase activity"/>
    <property type="evidence" value="ECO:0007669"/>
    <property type="project" value="UniProtKB-EC"/>
</dbReference>
<evidence type="ECO:0000256" key="1">
    <source>
        <dbReference type="ARBA" id="ARBA00022679"/>
    </source>
</evidence>
<comment type="caution">
    <text evidence="9">The sequence shown here is derived from an EMBL/GenBank/DDBJ whole genome shotgun (WGS) entry which is preliminary data.</text>
</comment>
<dbReference type="SUPFAM" id="SSF56672">
    <property type="entry name" value="DNA/RNA polymerases"/>
    <property type="match status" value="1"/>
</dbReference>
<evidence type="ECO:0000256" key="2">
    <source>
        <dbReference type="ARBA" id="ARBA00022695"/>
    </source>
</evidence>
<accession>X1A3E1</accession>
<dbReference type="PROSITE" id="PS50878">
    <property type="entry name" value="RT_POL"/>
    <property type="match status" value="1"/>
</dbReference>
<dbReference type="InterPro" id="IPR000477">
    <property type="entry name" value="RT_dom"/>
</dbReference>
<keyword evidence="3" id="KW-0479">Metal-binding</keyword>
<dbReference type="PRINTS" id="PR00866">
    <property type="entry name" value="RNADNAPOLMS"/>
</dbReference>
<dbReference type="AlphaFoldDB" id="X1A3E1"/>
<comment type="catalytic activity">
    <reaction evidence="7">
        <text>DNA(n) + a 2'-deoxyribonucleoside 5'-triphosphate = DNA(n+1) + diphosphate</text>
        <dbReference type="Rhea" id="RHEA:22508"/>
        <dbReference type="Rhea" id="RHEA-COMP:17339"/>
        <dbReference type="Rhea" id="RHEA-COMP:17340"/>
        <dbReference type="ChEBI" id="CHEBI:33019"/>
        <dbReference type="ChEBI" id="CHEBI:61560"/>
        <dbReference type="ChEBI" id="CHEBI:173112"/>
        <dbReference type="EC" id="2.7.7.49"/>
    </reaction>
</comment>
<proteinExistence type="inferred from homology"/>
<keyword evidence="5" id="KW-0051">Antiviral defense</keyword>
<dbReference type="CDD" id="cd03487">
    <property type="entry name" value="RT_Bac_retron_II"/>
    <property type="match status" value="1"/>
</dbReference>
<evidence type="ECO:0000256" key="4">
    <source>
        <dbReference type="ARBA" id="ARBA00022842"/>
    </source>
</evidence>